<evidence type="ECO:0000313" key="11">
    <source>
        <dbReference type="Proteomes" id="UP001652660"/>
    </source>
</evidence>
<dbReference type="GO" id="GO:0005783">
    <property type="term" value="C:endoplasmic reticulum"/>
    <property type="evidence" value="ECO:0007669"/>
    <property type="project" value="TreeGrafter"/>
</dbReference>
<dbReference type="GeneID" id="113695243"/>
<evidence type="ECO:0000256" key="9">
    <source>
        <dbReference type="SAM" id="MobiDB-lite"/>
    </source>
</evidence>
<comment type="similarity">
    <text evidence="2 8">Belongs to the DHHC palmitoyltransferase family.</text>
</comment>
<dbReference type="OrthoDB" id="4096362at2759"/>
<dbReference type="RefSeq" id="XP_027070062.1">
    <property type="nucleotide sequence ID" value="XM_027214261.1"/>
</dbReference>
<feature type="region of interest" description="Disordered" evidence="9">
    <location>
        <begin position="369"/>
        <end position="439"/>
    </location>
</feature>
<dbReference type="PROSITE" id="PS50216">
    <property type="entry name" value="DHHC"/>
    <property type="match status" value="1"/>
</dbReference>
<name>A0A6P6SW61_COFAR</name>
<evidence type="ECO:0000256" key="5">
    <source>
        <dbReference type="ARBA" id="ARBA00022989"/>
    </source>
</evidence>
<dbReference type="EC" id="2.3.1.225" evidence="8"/>
<organism evidence="11 13">
    <name type="scientific">Coffea arabica</name>
    <name type="common">Arabian coffee</name>
    <dbReference type="NCBI Taxonomy" id="13443"/>
    <lineage>
        <taxon>Eukaryota</taxon>
        <taxon>Viridiplantae</taxon>
        <taxon>Streptophyta</taxon>
        <taxon>Embryophyta</taxon>
        <taxon>Tracheophyta</taxon>
        <taxon>Spermatophyta</taxon>
        <taxon>Magnoliopsida</taxon>
        <taxon>eudicotyledons</taxon>
        <taxon>Gunneridae</taxon>
        <taxon>Pentapetalae</taxon>
        <taxon>asterids</taxon>
        <taxon>lamiids</taxon>
        <taxon>Gentianales</taxon>
        <taxon>Rubiaceae</taxon>
        <taxon>Ixoroideae</taxon>
        <taxon>Gardenieae complex</taxon>
        <taxon>Bertiereae - Coffeeae clade</taxon>
        <taxon>Coffeeae</taxon>
        <taxon>Coffea</taxon>
    </lineage>
</organism>
<evidence type="ECO:0000313" key="12">
    <source>
        <dbReference type="RefSeq" id="XP_027070061.1"/>
    </source>
</evidence>
<feature type="transmembrane region" description="Helical" evidence="8">
    <location>
        <begin position="194"/>
        <end position="217"/>
    </location>
</feature>
<dbReference type="PANTHER" id="PTHR22883:SF391">
    <property type="entry name" value="PROTEIN S-ACYLTRANSFERASE 3-RELATED"/>
    <property type="match status" value="1"/>
</dbReference>
<evidence type="ECO:0000259" key="10">
    <source>
        <dbReference type="Pfam" id="PF01529"/>
    </source>
</evidence>
<evidence type="ECO:0000256" key="1">
    <source>
        <dbReference type="ARBA" id="ARBA00004127"/>
    </source>
</evidence>
<feature type="compositionally biased region" description="Low complexity" evidence="9">
    <location>
        <begin position="423"/>
        <end position="439"/>
    </location>
</feature>
<dbReference type="AlphaFoldDB" id="A0A6P6SW61"/>
<dbReference type="Pfam" id="PF01529">
    <property type="entry name" value="DHHC"/>
    <property type="match status" value="1"/>
</dbReference>
<evidence type="ECO:0000313" key="14">
    <source>
        <dbReference type="RefSeq" id="XP_071910122.1"/>
    </source>
</evidence>
<sequence>MMAQQKPRPRKRLYQVWKGNNRFFCGGRLIFGPEVASLLVSTALIAVPAIAFCIKVYFIIRHHIKEGKPDISWYPVLVIGSLLTLLDITFLFLTSSRDPGIVPRNSSPPESAEAYDLNTPSMEWVSGRTPHLKLPRSMDVIVNGHAVKVKYCDTCLLYRPPRASHCSICNNCVQRFDHHCPWVGQCIGLRNYRFFYMFISTSTVLCLYVFGFSWINILRSKGSIWRAISQDILSDFLIVYCFIAMWFVGGLSVFHFYLISTNQTTYENFRYRYDRRENPYNKGIFSNFKEVFFSKIPASAIDFQGLVLEDEHLVVEPTNLDDVEGVTSSKEKIDIEMGTKLVEEGGISIPEIVRNLSFDHFEDDIRSKERELNGSDPSIFVPEQESKDSPRRSTRRDEKADPEPHLFLVEQELIDSPRSSTANNGVNGKDNVDDVSGFT</sequence>
<reference evidence="11" key="1">
    <citation type="journal article" date="2025" name="Foods">
        <title>Unveiling the Microbial Signatures of Arabica Coffee Cherries: Insights into Ripeness Specific Diversity, Functional Traits, and Implications for Quality and Safety.</title>
        <authorList>
            <consortium name="RefSeq"/>
            <person name="Tenea G.N."/>
            <person name="Cifuentes V."/>
            <person name="Reyes P."/>
            <person name="Cevallos-Vallejos M."/>
        </authorList>
    </citation>
    <scope>NUCLEOTIDE SEQUENCE [LARGE SCALE GENOMIC DNA]</scope>
</reference>
<dbReference type="PANTHER" id="PTHR22883">
    <property type="entry name" value="ZINC FINGER DHHC DOMAIN CONTAINING PROTEIN"/>
    <property type="match status" value="1"/>
</dbReference>
<keyword evidence="11" id="KW-1185">Reference proteome</keyword>
<dbReference type="GO" id="GO:0005794">
    <property type="term" value="C:Golgi apparatus"/>
    <property type="evidence" value="ECO:0007669"/>
    <property type="project" value="TreeGrafter"/>
</dbReference>
<dbReference type="GO" id="GO:0006612">
    <property type="term" value="P:protein targeting to membrane"/>
    <property type="evidence" value="ECO:0007669"/>
    <property type="project" value="TreeGrafter"/>
</dbReference>
<reference evidence="12 13" key="2">
    <citation type="submission" date="2025-04" db="UniProtKB">
        <authorList>
            <consortium name="RefSeq"/>
        </authorList>
    </citation>
    <scope>IDENTIFICATION</scope>
    <source>
        <tissue evidence="12 13">Leaves</tissue>
    </source>
</reference>
<feature type="compositionally biased region" description="Basic and acidic residues" evidence="9">
    <location>
        <begin position="384"/>
        <end position="404"/>
    </location>
</feature>
<keyword evidence="4 8" id="KW-0812">Transmembrane</keyword>
<protein>
    <recommendedName>
        <fullName evidence="8">S-acyltransferase</fullName>
        <ecNumber evidence="8">2.3.1.225</ecNumber>
    </recommendedName>
    <alternativeName>
        <fullName evidence="8">Palmitoyltransferase</fullName>
    </alternativeName>
</protein>
<dbReference type="RefSeq" id="XP_071910122.1">
    <property type="nucleotide sequence ID" value="XM_072054021.1"/>
</dbReference>
<feature type="transmembrane region" description="Helical" evidence="8">
    <location>
        <begin position="38"/>
        <end position="60"/>
    </location>
</feature>
<comment type="subcellular location">
    <subcellularLocation>
        <location evidence="1">Endomembrane system</location>
        <topology evidence="1">Multi-pass membrane protein</topology>
    </subcellularLocation>
</comment>
<comment type="domain">
    <text evidence="8">The DHHC domain is required for palmitoyltransferase activity.</text>
</comment>
<dbReference type="Proteomes" id="UP001652660">
    <property type="component" value="Chromosome 6c"/>
</dbReference>
<keyword evidence="7 8" id="KW-0012">Acyltransferase</keyword>
<keyword evidence="6 8" id="KW-0472">Membrane</keyword>
<dbReference type="RefSeq" id="XP_027070061.1">
    <property type="nucleotide sequence ID" value="XM_027214260.1"/>
</dbReference>
<evidence type="ECO:0000256" key="7">
    <source>
        <dbReference type="ARBA" id="ARBA00023315"/>
    </source>
</evidence>
<gene>
    <name evidence="12 13 14" type="primary">LOC113695243</name>
</gene>
<comment type="catalytic activity">
    <reaction evidence="8">
        <text>L-cysteinyl-[protein] + hexadecanoyl-CoA = S-hexadecanoyl-L-cysteinyl-[protein] + CoA</text>
        <dbReference type="Rhea" id="RHEA:36683"/>
        <dbReference type="Rhea" id="RHEA-COMP:10131"/>
        <dbReference type="Rhea" id="RHEA-COMP:11032"/>
        <dbReference type="ChEBI" id="CHEBI:29950"/>
        <dbReference type="ChEBI" id="CHEBI:57287"/>
        <dbReference type="ChEBI" id="CHEBI:57379"/>
        <dbReference type="ChEBI" id="CHEBI:74151"/>
        <dbReference type="EC" id="2.3.1.225"/>
    </reaction>
</comment>
<evidence type="ECO:0000256" key="3">
    <source>
        <dbReference type="ARBA" id="ARBA00022679"/>
    </source>
</evidence>
<dbReference type="GO" id="GO:0019706">
    <property type="term" value="F:protein-cysteine S-palmitoyltransferase activity"/>
    <property type="evidence" value="ECO:0007669"/>
    <property type="project" value="UniProtKB-EC"/>
</dbReference>
<proteinExistence type="inferred from homology"/>
<dbReference type="InterPro" id="IPR039859">
    <property type="entry name" value="PFA4/ZDH16/20/ERF2-like"/>
</dbReference>
<keyword evidence="3 8" id="KW-0808">Transferase</keyword>
<evidence type="ECO:0000256" key="4">
    <source>
        <dbReference type="ARBA" id="ARBA00022692"/>
    </source>
</evidence>
<feature type="transmembrane region" description="Helical" evidence="8">
    <location>
        <begin position="72"/>
        <end position="94"/>
    </location>
</feature>
<evidence type="ECO:0000256" key="2">
    <source>
        <dbReference type="ARBA" id="ARBA00008574"/>
    </source>
</evidence>
<feature type="domain" description="Palmitoyltransferase DHHC" evidence="10">
    <location>
        <begin position="150"/>
        <end position="270"/>
    </location>
</feature>
<evidence type="ECO:0000313" key="13">
    <source>
        <dbReference type="RefSeq" id="XP_027070062.1"/>
    </source>
</evidence>
<feature type="transmembrane region" description="Helical" evidence="8">
    <location>
        <begin position="237"/>
        <end position="259"/>
    </location>
</feature>
<evidence type="ECO:0000256" key="8">
    <source>
        <dbReference type="RuleBase" id="RU079119"/>
    </source>
</evidence>
<dbReference type="InterPro" id="IPR001594">
    <property type="entry name" value="Palmitoyltrfase_DHHC"/>
</dbReference>
<keyword evidence="5 8" id="KW-1133">Transmembrane helix</keyword>
<evidence type="ECO:0000256" key="6">
    <source>
        <dbReference type="ARBA" id="ARBA00023136"/>
    </source>
</evidence>
<accession>A0A6P6SW61</accession>